<protein>
    <recommendedName>
        <fullName evidence="3">HK97 gp10 family phage protein</fullName>
    </recommendedName>
</protein>
<sequence length="145" mass="16668">MAKHIRNINELARALQPTLLQMTDILAERVYETLNYFLQDYYSGYDPKSYQRTKDFLHSAVKVDAHPYKGGVKASVYIDYESMNNYVNATGFQVATFANQGTHGGLEVEHKPHVWDDTMRETIENGELLRMAIDYLKSHGFSVRS</sequence>
<dbReference type="EMBL" id="RAYQ01000052">
    <property type="protein sequence ID" value="RKI86952.1"/>
    <property type="molecule type" value="Genomic_DNA"/>
</dbReference>
<organism evidence="1 2">
    <name type="scientific">Parablautia intestinalis</name>
    <dbReference type="NCBI Taxonomy" id="2320100"/>
    <lineage>
        <taxon>Bacteria</taxon>
        <taxon>Bacillati</taxon>
        <taxon>Bacillota</taxon>
        <taxon>Clostridia</taxon>
        <taxon>Lachnospirales</taxon>
        <taxon>Lachnospiraceae</taxon>
        <taxon>Parablautia</taxon>
    </lineage>
</organism>
<accession>A0A3A9A5N3</accession>
<evidence type="ECO:0008006" key="3">
    <source>
        <dbReference type="Google" id="ProtNLM"/>
    </source>
</evidence>
<name>A0A3A9A5N3_9FIRM</name>
<reference evidence="1 2" key="1">
    <citation type="submission" date="2018-09" db="EMBL/GenBank/DDBJ databases">
        <title>Murine metabolic-syndrome-specific gut microbial biobank.</title>
        <authorList>
            <person name="Liu C."/>
        </authorList>
    </citation>
    <scope>NUCLEOTIDE SEQUENCE [LARGE SCALE GENOMIC DNA]</scope>
    <source>
        <strain evidence="1 2">0.1xD8-82</strain>
    </source>
</reference>
<proteinExistence type="predicted"/>
<keyword evidence="2" id="KW-1185">Reference proteome</keyword>
<evidence type="ECO:0000313" key="2">
    <source>
        <dbReference type="Proteomes" id="UP000280696"/>
    </source>
</evidence>
<dbReference type="OrthoDB" id="2043687at2"/>
<dbReference type="RefSeq" id="WP_120472400.1">
    <property type="nucleotide sequence ID" value="NZ_RAYQ01000052.1"/>
</dbReference>
<dbReference type="Proteomes" id="UP000280696">
    <property type="component" value="Unassembled WGS sequence"/>
</dbReference>
<gene>
    <name evidence="1" type="ORF">D7V94_21975</name>
</gene>
<comment type="caution">
    <text evidence="1">The sequence shown here is derived from an EMBL/GenBank/DDBJ whole genome shotgun (WGS) entry which is preliminary data.</text>
</comment>
<evidence type="ECO:0000313" key="1">
    <source>
        <dbReference type="EMBL" id="RKI86952.1"/>
    </source>
</evidence>
<dbReference type="AlphaFoldDB" id="A0A3A9A5N3"/>